<dbReference type="GO" id="GO:0046872">
    <property type="term" value="F:metal ion binding"/>
    <property type="evidence" value="ECO:0007669"/>
    <property type="project" value="UniProtKB-KW"/>
</dbReference>
<evidence type="ECO:0000256" key="1">
    <source>
        <dbReference type="ARBA" id="ARBA00022670"/>
    </source>
</evidence>
<organism evidence="8 9">
    <name type="scientific">Xanthocytophaga flava</name>
    <dbReference type="NCBI Taxonomy" id="3048013"/>
    <lineage>
        <taxon>Bacteria</taxon>
        <taxon>Pseudomonadati</taxon>
        <taxon>Bacteroidota</taxon>
        <taxon>Cytophagia</taxon>
        <taxon>Cytophagales</taxon>
        <taxon>Rhodocytophagaceae</taxon>
        <taxon>Xanthocytophaga</taxon>
    </lineage>
</organism>
<dbReference type="Pfam" id="PF00899">
    <property type="entry name" value="ThiF"/>
    <property type="match status" value="1"/>
</dbReference>
<dbReference type="Gene3D" id="3.40.140.10">
    <property type="entry name" value="Cytidine Deaminase, domain 2"/>
    <property type="match status" value="1"/>
</dbReference>
<dbReference type="GO" id="GO:0008237">
    <property type="term" value="F:metallopeptidase activity"/>
    <property type="evidence" value="ECO:0007669"/>
    <property type="project" value="UniProtKB-KW"/>
</dbReference>
<keyword evidence="3" id="KW-0378">Hydrolase</keyword>
<reference evidence="8" key="1">
    <citation type="submission" date="2023-05" db="EMBL/GenBank/DDBJ databases">
        <authorList>
            <person name="Zhang X."/>
        </authorList>
    </citation>
    <scope>NUCLEOTIDE SEQUENCE</scope>
    <source>
        <strain evidence="8">YF14B1</strain>
    </source>
</reference>
<proteinExistence type="predicted"/>
<sequence length="764" mass="85659">MGQSKPKRYSATLAPFTSEITNLDLSASLQGLVRFLGGKPLKLFDWDGDQLAISLTVAVELPPLGNFDGIDIRKQEPVLIVINLVNYPHVPPAVYPDRLDFPKDQLAHLYVTREGGPPAFCLIRGSKEEWYANKQLKDLVIRVSNWLRDAASGELTIDADQFDPIRLEGYWGMVIYDYDQLMDVVTQNKSYIPQSDFAIGLFERNQSQKGLIFKLNKIVTPANTKETFEEFQKEKEKDASLPSKKRYHFGYIVWSNHQTVFDRYEVNLPSDWERLKVFGAQFGIGLQNLEEWIATADANTYVTIPVIIGVKRPKPLIGFSGNIEFFNFCLRVDSPDVDDGKIVNNVSVFFQAHKQPLTQRRAREISGFKGSFGSYNLIIGCGALGSKITMHLARSGETNFILVDPDDLSPHNLARHAAPAGSVGLNKADALKNEINRIYPHEKLILTSTDKSGHYVLSAGDLLKVFNWIFDFTASNSFSQSLIKARVAGISRVCKCYLSDLGNLGILLLEGKDRNPRIDDLQVILYSQYRHMPSITEWLQRENRQEENNLSITVGVGCNSETIVLSDDVISLHSAYFAGVIKSESAHEAGEIGKIYLNQITQVPFYSNVCNLIKVPRLDVMPAVNDSSWQVRFQAGILEEIKQRMKESSPRETGGVMVGRANFKTRTIHVVEALAAPPDSQANEVCFFRGIEGLPDAIEQINTLSGNQLGYIGEWHSHPLGPNQPSQTDLNTVGKFKNYFEQLPTPLPVFLMIVTPNHILPYIF</sequence>
<dbReference type="InterPro" id="IPR045886">
    <property type="entry name" value="ThiF/MoeB/HesA"/>
</dbReference>
<dbReference type="PANTHER" id="PTHR43267">
    <property type="entry name" value="TRNA THREONYLCARBAMOYLADENOSINE DEHYDRATASE"/>
    <property type="match status" value="1"/>
</dbReference>
<dbReference type="SUPFAM" id="SSF69572">
    <property type="entry name" value="Activating enzymes of the ubiquitin-like proteins"/>
    <property type="match status" value="1"/>
</dbReference>
<feature type="domain" description="JAB" evidence="7">
    <location>
        <begin position="637"/>
        <end position="732"/>
    </location>
</feature>
<dbReference type="Pfam" id="PF14457">
    <property type="entry name" value="Prok-E2_A"/>
    <property type="match status" value="1"/>
</dbReference>
<dbReference type="InterPro" id="IPR032865">
    <property type="entry name" value="Prok-E2_A"/>
</dbReference>
<dbReference type="RefSeq" id="WP_313989174.1">
    <property type="nucleotide sequence ID" value="NZ_JASJOS010000025.1"/>
</dbReference>
<keyword evidence="5" id="KW-0482">Metalloprotease</keyword>
<dbReference type="EMBL" id="JASJOS010000025">
    <property type="protein sequence ID" value="MDJ1485946.1"/>
    <property type="molecule type" value="Genomic_DNA"/>
</dbReference>
<dbReference type="SUPFAM" id="SSF102712">
    <property type="entry name" value="JAB1/MPN domain"/>
    <property type="match status" value="1"/>
</dbReference>
<name>A0AAE3QVV5_9BACT</name>
<feature type="domain" description="THIF-type NAD/FAD binding fold" evidence="6">
    <location>
        <begin position="376"/>
        <end position="471"/>
    </location>
</feature>
<dbReference type="GO" id="GO:0008641">
    <property type="term" value="F:ubiquitin-like modifier activating enzyme activity"/>
    <property type="evidence" value="ECO:0007669"/>
    <property type="project" value="InterPro"/>
</dbReference>
<dbReference type="Proteomes" id="UP001241110">
    <property type="component" value="Unassembled WGS sequence"/>
</dbReference>
<dbReference type="AlphaFoldDB" id="A0AAE3QVV5"/>
<dbReference type="GO" id="GO:0061504">
    <property type="term" value="P:cyclic threonylcarbamoyladenosine biosynthetic process"/>
    <property type="evidence" value="ECO:0007669"/>
    <property type="project" value="TreeGrafter"/>
</dbReference>
<dbReference type="Pfam" id="PF14464">
    <property type="entry name" value="Prok-JAB"/>
    <property type="match status" value="1"/>
</dbReference>
<dbReference type="PANTHER" id="PTHR43267:SF1">
    <property type="entry name" value="TRNA THREONYLCARBAMOYLADENOSINE DEHYDRATASE"/>
    <property type="match status" value="1"/>
</dbReference>
<evidence type="ECO:0000256" key="3">
    <source>
        <dbReference type="ARBA" id="ARBA00022801"/>
    </source>
</evidence>
<evidence type="ECO:0000256" key="2">
    <source>
        <dbReference type="ARBA" id="ARBA00022723"/>
    </source>
</evidence>
<evidence type="ECO:0000259" key="6">
    <source>
        <dbReference type="Pfam" id="PF00899"/>
    </source>
</evidence>
<evidence type="ECO:0000256" key="4">
    <source>
        <dbReference type="ARBA" id="ARBA00022833"/>
    </source>
</evidence>
<dbReference type="InterPro" id="IPR035985">
    <property type="entry name" value="Ubiquitin-activating_enz"/>
</dbReference>
<protein>
    <submittedName>
        <fullName evidence="8">Mov34/MPN/PAD-1 family protein</fullName>
    </submittedName>
</protein>
<dbReference type="InterPro" id="IPR000594">
    <property type="entry name" value="ThiF_NAD_FAD-bd"/>
</dbReference>
<dbReference type="Gene3D" id="3.40.50.720">
    <property type="entry name" value="NAD(P)-binding Rossmann-like Domain"/>
    <property type="match status" value="1"/>
</dbReference>
<evidence type="ECO:0000256" key="5">
    <source>
        <dbReference type="ARBA" id="ARBA00023049"/>
    </source>
</evidence>
<keyword evidence="4" id="KW-0862">Zinc</keyword>
<dbReference type="CDD" id="cd01483">
    <property type="entry name" value="E1_enzyme_family"/>
    <property type="match status" value="1"/>
</dbReference>
<keyword evidence="1" id="KW-0645">Protease</keyword>
<evidence type="ECO:0000259" key="7">
    <source>
        <dbReference type="Pfam" id="PF14464"/>
    </source>
</evidence>
<dbReference type="GO" id="GO:0061503">
    <property type="term" value="F:tRNA threonylcarbamoyladenosine dehydratase"/>
    <property type="evidence" value="ECO:0007669"/>
    <property type="project" value="TreeGrafter"/>
</dbReference>
<dbReference type="InterPro" id="IPR028090">
    <property type="entry name" value="JAB_dom_prok"/>
</dbReference>
<dbReference type="GO" id="GO:0006508">
    <property type="term" value="P:proteolysis"/>
    <property type="evidence" value="ECO:0007669"/>
    <property type="project" value="UniProtKB-KW"/>
</dbReference>
<keyword evidence="2" id="KW-0479">Metal-binding</keyword>
<evidence type="ECO:0000313" key="9">
    <source>
        <dbReference type="Proteomes" id="UP001241110"/>
    </source>
</evidence>
<evidence type="ECO:0000313" key="8">
    <source>
        <dbReference type="EMBL" id="MDJ1485946.1"/>
    </source>
</evidence>
<comment type="caution">
    <text evidence="8">The sequence shown here is derived from an EMBL/GenBank/DDBJ whole genome shotgun (WGS) entry which is preliminary data.</text>
</comment>
<accession>A0AAE3QVV5</accession>
<gene>
    <name evidence="8" type="ORF">QNI16_36030</name>
</gene>